<proteinExistence type="predicted"/>
<evidence type="ECO:0000313" key="3">
    <source>
        <dbReference type="Proteomes" id="UP001303889"/>
    </source>
</evidence>
<sequence>MAPVTFLVLAALASLTAANTCNGDNCLNALRNHKPSAIDFCQSYTLAQYGTAAPTPTFVPTTCYPQRLSSACYCADQISNPTYTPPACPRGQVIQNPSFYGQPAADSRNIDIRPWVLAVPTGAPGCTPIVGYSVSDMNGAWGDARAVQCRFNAAVGGLSTISQDITVCPSAQYTVRIGTACDFWSGSGDFGIQFKVSLGATTIRPWGPVCPFCANATNAEISGCRYGAYYETQTATFTGPASGTGSLIISVMQPAGLNTQQVPALFDQIFVNPVGDYSSYDPAQIPYRS</sequence>
<reference evidence="2" key="2">
    <citation type="submission" date="2023-05" db="EMBL/GenBank/DDBJ databases">
        <authorList>
            <consortium name="Lawrence Berkeley National Laboratory"/>
            <person name="Steindorff A."/>
            <person name="Hensen N."/>
            <person name="Bonometti L."/>
            <person name="Westerberg I."/>
            <person name="Brannstrom I.O."/>
            <person name="Guillou S."/>
            <person name="Cros-Aarteil S."/>
            <person name="Calhoun S."/>
            <person name="Haridas S."/>
            <person name="Kuo A."/>
            <person name="Mondo S."/>
            <person name="Pangilinan J."/>
            <person name="Riley R."/>
            <person name="Labutti K."/>
            <person name="Andreopoulos B."/>
            <person name="Lipzen A."/>
            <person name="Chen C."/>
            <person name="Yanf M."/>
            <person name="Daum C."/>
            <person name="Ng V."/>
            <person name="Clum A."/>
            <person name="Ohm R."/>
            <person name="Martin F."/>
            <person name="Silar P."/>
            <person name="Natvig D."/>
            <person name="Lalanne C."/>
            <person name="Gautier V."/>
            <person name="Ament-Velasquez S.L."/>
            <person name="Kruys A."/>
            <person name="Hutchinson M.I."/>
            <person name="Powell A.J."/>
            <person name="Barry K."/>
            <person name="Miller A.N."/>
            <person name="Grigoriev I.V."/>
            <person name="Debuchy R."/>
            <person name="Gladieux P."/>
            <person name="Thoren M.H."/>
            <person name="Johannesson H."/>
        </authorList>
    </citation>
    <scope>NUCLEOTIDE SEQUENCE</scope>
    <source>
        <strain evidence="2">CBS 103.79</strain>
    </source>
</reference>
<reference evidence="2" key="1">
    <citation type="journal article" date="2023" name="Mol. Phylogenet. Evol.">
        <title>Genome-scale phylogeny and comparative genomics of the fungal order Sordariales.</title>
        <authorList>
            <person name="Hensen N."/>
            <person name="Bonometti L."/>
            <person name="Westerberg I."/>
            <person name="Brannstrom I.O."/>
            <person name="Guillou S."/>
            <person name="Cros-Aarteil S."/>
            <person name="Calhoun S."/>
            <person name="Haridas S."/>
            <person name="Kuo A."/>
            <person name="Mondo S."/>
            <person name="Pangilinan J."/>
            <person name="Riley R."/>
            <person name="LaButti K."/>
            <person name="Andreopoulos B."/>
            <person name="Lipzen A."/>
            <person name="Chen C."/>
            <person name="Yan M."/>
            <person name="Daum C."/>
            <person name="Ng V."/>
            <person name="Clum A."/>
            <person name="Steindorff A."/>
            <person name="Ohm R.A."/>
            <person name="Martin F."/>
            <person name="Silar P."/>
            <person name="Natvig D.O."/>
            <person name="Lalanne C."/>
            <person name="Gautier V."/>
            <person name="Ament-Velasquez S.L."/>
            <person name="Kruys A."/>
            <person name="Hutchinson M.I."/>
            <person name="Powell A.J."/>
            <person name="Barry K."/>
            <person name="Miller A.N."/>
            <person name="Grigoriev I.V."/>
            <person name="Debuchy R."/>
            <person name="Gladieux P."/>
            <person name="Hiltunen Thoren M."/>
            <person name="Johannesson H."/>
        </authorList>
    </citation>
    <scope>NUCLEOTIDE SEQUENCE</scope>
    <source>
        <strain evidence="2">CBS 103.79</strain>
    </source>
</reference>
<dbReference type="EMBL" id="MU856054">
    <property type="protein sequence ID" value="KAK3897851.1"/>
    <property type="molecule type" value="Genomic_DNA"/>
</dbReference>
<gene>
    <name evidence="2" type="ORF">C8A05DRAFT_38569</name>
</gene>
<evidence type="ECO:0000313" key="2">
    <source>
        <dbReference type="EMBL" id="KAK3897851.1"/>
    </source>
</evidence>
<feature type="signal peptide" evidence="1">
    <location>
        <begin position="1"/>
        <end position="18"/>
    </location>
</feature>
<evidence type="ECO:0000256" key="1">
    <source>
        <dbReference type="SAM" id="SignalP"/>
    </source>
</evidence>
<accession>A0AAN6MD28</accession>
<comment type="caution">
    <text evidence="2">The sequence shown here is derived from an EMBL/GenBank/DDBJ whole genome shotgun (WGS) entry which is preliminary data.</text>
</comment>
<protein>
    <submittedName>
        <fullName evidence="2">Uncharacterized protein</fullName>
    </submittedName>
</protein>
<keyword evidence="1" id="KW-0732">Signal</keyword>
<dbReference type="Proteomes" id="UP001303889">
    <property type="component" value="Unassembled WGS sequence"/>
</dbReference>
<feature type="chain" id="PRO_5042820144" evidence="1">
    <location>
        <begin position="19"/>
        <end position="289"/>
    </location>
</feature>
<name>A0AAN6MD28_9PEZI</name>
<keyword evidence="3" id="KW-1185">Reference proteome</keyword>
<dbReference type="AlphaFoldDB" id="A0AAN6MD28"/>
<organism evidence="2 3">
    <name type="scientific">Staphylotrichum tortipilum</name>
    <dbReference type="NCBI Taxonomy" id="2831512"/>
    <lineage>
        <taxon>Eukaryota</taxon>
        <taxon>Fungi</taxon>
        <taxon>Dikarya</taxon>
        <taxon>Ascomycota</taxon>
        <taxon>Pezizomycotina</taxon>
        <taxon>Sordariomycetes</taxon>
        <taxon>Sordariomycetidae</taxon>
        <taxon>Sordariales</taxon>
        <taxon>Chaetomiaceae</taxon>
        <taxon>Staphylotrichum</taxon>
    </lineage>
</organism>